<feature type="region of interest" description="Disordered" evidence="5">
    <location>
        <begin position="367"/>
        <end position="391"/>
    </location>
</feature>
<dbReference type="Proteomes" id="UP000095280">
    <property type="component" value="Unplaced"/>
</dbReference>
<feature type="compositionally biased region" description="Polar residues" evidence="5">
    <location>
        <begin position="459"/>
        <end position="472"/>
    </location>
</feature>
<dbReference type="InterPro" id="IPR003128">
    <property type="entry name" value="Villin_headpiece"/>
</dbReference>
<feature type="domain" description="HP" evidence="7">
    <location>
        <begin position="503"/>
        <end position="567"/>
    </location>
</feature>
<dbReference type="CDD" id="cd09327">
    <property type="entry name" value="LIM1_abLIM"/>
    <property type="match status" value="1"/>
</dbReference>
<dbReference type="Pfam" id="PF02209">
    <property type="entry name" value="VHP"/>
    <property type="match status" value="1"/>
</dbReference>
<feature type="compositionally biased region" description="Basic and acidic residues" evidence="5">
    <location>
        <begin position="230"/>
        <end position="241"/>
    </location>
</feature>
<feature type="region of interest" description="Disordered" evidence="5">
    <location>
        <begin position="413"/>
        <end position="476"/>
    </location>
</feature>
<dbReference type="SMART" id="SM00132">
    <property type="entry name" value="LIM"/>
    <property type="match status" value="2"/>
</dbReference>
<feature type="region of interest" description="Disordered" evidence="5">
    <location>
        <begin position="130"/>
        <end position="200"/>
    </location>
</feature>
<evidence type="ECO:0000256" key="1">
    <source>
        <dbReference type="ARBA" id="ARBA00022723"/>
    </source>
</evidence>
<feature type="domain" description="LIM zinc-binding" evidence="6">
    <location>
        <begin position="9"/>
        <end position="68"/>
    </location>
</feature>
<evidence type="ECO:0000256" key="4">
    <source>
        <dbReference type="PROSITE-ProRule" id="PRU00125"/>
    </source>
</evidence>
<dbReference type="STRING" id="282301.A0A1I8HQ07"/>
<dbReference type="WBParaSite" id="maker-uti_cns_0006785-snap-gene-0.7-mRNA-1">
    <property type="protein sequence ID" value="maker-uti_cns_0006785-snap-gene-0.7-mRNA-1"/>
    <property type="gene ID" value="maker-uti_cns_0006785-snap-gene-0.7"/>
</dbReference>
<feature type="domain" description="LIM zinc-binding" evidence="6">
    <location>
        <begin position="69"/>
        <end position="129"/>
    </location>
</feature>
<dbReference type="Gene3D" id="1.10.950.10">
    <property type="entry name" value="Villin headpiece domain"/>
    <property type="match status" value="1"/>
</dbReference>
<feature type="compositionally biased region" description="Low complexity" evidence="5">
    <location>
        <begin position="297"/>
        <end position="317"/>
    </location>
</feature>
<name>A0A1I8HQ07_9PLAT</name>
<feature type="compositionally biased region" description="Polar residues" evidence="5">
    <location>
        <begin position="169"/>
        <end position="183"/>
    </location>
</feature>
<feature type="compositionally biased region" description="Polar residues" evidence="5">
    <location>
        <begin position="243"/>
        <end position="258"/>
    </location>
</feature>
<feature type="region of interest" description="Disordered" evidence="5">
    <location>
        <begin position="226"/>
        <end position="330"/>
    </location>
</feature>
<feature type="compositionally biased region" description="Gly residues" evidence="5">
    <location>
        <begin position="189"/>
        <end position="200"/>
    </location>
</feature>
<feature type="compositionally biased region" description="Basic and acidic residues" evidence="5">
    <location>
        <begin position="367"/>
        <end position="376"/>
    </location>
</feature>
<dbReference type="Pfam" id="PF00412">
    <property type="entry name" value="LIM"/>
    <property type="match status" value="2"/>
</dbReference>
<evidence type="ECO:0000313" key="8">
    <source>
        <dbReference type="Proteomes" id="UP000095280"/>
    </source>
</evidence>
<accession>A0A1I8HQ07</accession>
<dbReference type="PROSITE" id="PS50023">
    <property type="entry name" value="LIM_DOMAIN_2"/>
    <property type="match status" value="2"/>
</dbReference>
<keyword evidence="8" id="KW-1185">Reference proteome</keyword>
<sequence>PATRSSMKVYCIACQKRCKGEVLRVQEKYMHRDCFKCAACSVGLEKGGFFVREAKFYCPDDYQKLFGVRCRICTEYVTGEVITALGSTFHPRCFKCQSCDSPFAPGDRVTQWSNQLYLCKACSQRTGRAASSVSNGNGHHQRALDSDSTVAGGASSSTPLSRAYPQHLAYQQHQHSPTSFSCPSESGLGDRGGGSSSIIGGSGSVVHRRFPSGFGSHLLARSYLSMEQETEQRTHPNDRYRRTTSPSVCGSVTGSGAPSPQHFHLPPSRVSRQASLASRSTHPGSVAAGGSGRRTPRSLSPSPGDDPLLLSLYPGGSKPDLSRPAPIERDNWPAPAFSSLLLAELGRRHRGDEDDSIDGSNGFHAQRETQELEQQQRRQQQQRPRRSKLEQELADGKIEVGGLGAALLLGNGAQDESDADSIRQQHRGSRARMPLAFDPPKRSSNGDGSLAGDAEELQQRQQHGKSASLPQQRNRRAAGRMEDLLAAYPDILGLRPAPLNPGPSPPKLYPYEALRCRPPPKDADPARLEEHLDEAEFAKVFRGLPKRQFCLLPEWKRNDMKRKVGLF</sequence>
<dbReference type="PANTHER" id="PTHR24213">
    <property type="entry name" value="ACTIN-BINDING LIM PROTEIN"/>
    <property type="match status" value="1"/>
</dbReference>
<evidence type="ECO:0000256" key="5">
    <source>
        <dbReference type="SAM" id="MobiDB-lite"/>
    </source>
</evidence>
<dbReference type="WBParaSite" id="maker-uti_cns_0007219-snap-gene-0.3-mRNA-1">
    <property type="protein sequence ID" value="maker-uti_cns_0007219-snap-gene-0.3-mRNA-1"/>
    <property type="gene ID" value="maker-uti_cns_0007219-snap-gene-0.3"/>
</dbReference>
<organism evidence="8 10">
    <name type="scientific">Macrostomum lignano</name>
    <dbReference type="NCBI Taxonomy" id="282301"/>
    <lineage>
        <taxon>Eukaryota</taxon>
        <taxon>Metazoa</taxon>
        <taxon>Spiralia</taxon>
        <taxon>Lophotrochozoa</taxon>
        <taxon>Platyhelminthes</taxon>
        <taxon>Rhabditophora</taxon>
        <taxon>Macrostomorpha</taxon>
        <taxon>Macrostomida</taxon>
        <taxon>Macrostomidae</taxon>
        <taxon>Macrostomum</taxon>
    </lineage>
</organism>
<evidence type="ECO:0000256" key="3">
    <source>
        <dbReference type="ARBA" id="ARBA00023038"/>
    </source>
</evidence>
<evidence type="ECO:0000313" key="10">
    <source>
        <dbReference type="WBParaSite" id="maker-uti_cns_0007219-snap-gene-0.3-mRNA-1"/>
    </source>
</evidence>
<reference evidence="9 10" key="1">
    <citation type="submission" date="2016-11" db="UniProtKB">
        <authorList>
            <consortium name="WormBaseParasite"/>
        </authorList>
    </citation>
    <scope>IDENTIFICATION</scope>
</reference>
<dbReference type="GO" id="GO:0046872">
    <property type="term" value="F:metal ion binding"/>
    <property type="evidence" value="ECO:0007669"/>
    <property type="project" value="UniProtKB-KW"/>
</dbReference>
<dbReference type="SUPFAM" id="SSF57716">
    <property type="entry name" value="Glucocorticoid receptor-like (DNA-binding domain)"/>
    <property type="match status" value="1"/>
</dbReference>
<dbReference type="PANTHER" id="PTHR24213:SF9">
    <property type="entry name" value="UNCOORDINATED 115A, ISOFORM B-RELATED"/>
    <property type="match status" value="1"/>
</dbReference>
<feature type="compositionally biased region" description="Polar residues" evidence="5">
    <location>
        <begin position="270"/>
        <end position="283"/>
    </location>
</feature>
<keyword evidence="2 4" id="KW-0862">Zinc</keyword>
<dbReference type="GO" id="GO:0051015">
    <property type="term" value="F:actin filament binding"/>
    <property type="evidence" value="ECO:0007669"/>
    <property type="project" value="TreeGrafter"/>
</dbReference>
<keyword evidence="3 4" id="KW-0440">LIM domain</keyword>
<proteinExistence type="predicted"/>
<evidence type="ECO:0000256" key="2">
    <source>
        <dbReference type="ARBA" id="ARBA00022833"/>
    </source>
</evidence>
<dbReference type="AlphaFoldDB" id="A0A1I8HQ07"/>
<dbReference type="GO" id="GO:0030032">
    <property type="term" value="P:lamellipodium assembly"/>
    <property type="evidence" value="ECO:0007669"/>
    <property type="project" value="TreeGrafter"/>
</dbReference>
<keyword evidence="1 4" id="KW-0479">Metal-binding</keyword>
<dbReference type="SMART" id="SM00153">
    <property type="entry name" value="VHP"/>
    <property type="match status" value="1"/>
</dbReference>
<evidence type="ECO:0000259" key="7">
    <source>
        <dbReference type="PROSITE" id="PS51089"/>
    </source>
</evidence>
<dbReference type="OrthoDB" id="1746725at2759"/>
<dbReference type="InterPro" id="IPR001781">
    <property type="entry name" value="Znf_LIM"/>
</dbReference>
<dbReference type="InterPro" id="IPR036886">
    <property type="entry name" value="Villin_headpiece_dom_sf"/>
</dbReference>
<feature type="compositionally biased region" description="Polar residues" evidence="5">
    <location>
        <begin position="146"/>
        <end position="160"/>
    </location>
</feature>
<protein>
    <submittedName>
        <fullName evidence="9 10">Actin-binding lim zn-finger protein limatin involved in axon guidance</fullName>
    </submittedName>
</protein>
<dbReference type="PROSITE" id="PS00478">
    <property type="entry name" value="LIM_DOMAIN_1"/>
    <property type="match status" value="1"/>
</dbReference>
<dbReference type="GO" id="GO:0015629">
    <property type="term" value="C:actin cytoskeleton"/>
    <property type="evidence" value="ECO:0007669"/>
    <property type="project" value="TreeGrafter"/>
</dbReference>
<dbReference type="FunFam" id="2.10.110.10:FF:000003">
    <property type="entry name" value="actin-binding LIM protein 1 isoform X1"/>
    <property type="match status" value="1"/>
</dbReference>
<evidence type="ECO:0000313" key="9">
    <source>
        <dbReference type="WBParaSite" id="maker-uti_cns_0006785-snap-gene-0.7-mRNA-1"/>
    </source>
</evidence>
<dbReference type="GO" id="GO:0007010">
    <property type="term" value="P:cytoskeleton organization"/>
    <property type="evidence" value="ECO:0007669"/>
    <property type="project" value="InterPro"/>
</dbReference>
<dbReference type="InterPro" id="IPR051618">
    <property type="entry name" value="Actin-binding_LIM"/>
</dbReference>
<dbReference type="PROSITE" id="PS51089">
    <property type="entry name" value="HP"/>
    <property type="match status" value="1"/>
</dbReference>
<dbReference type="SUPFAM" id="SSF47050">
    <property type="entry name" value="VHP, Villin headpiece domain"/>
    <property type="match status" value="1"/>
</dbReference>
<dbReference type="Gene3D" id="2.10.110.10">
    <property type="entry name" value="Cysteine Rich Protein"/>
    <property type="match status" value="2"/>
</dbReference>
<evidence type="ECO:0000259" key="6">
    <source>
        <dbReference type="PROSITE" id="PS50023"/>
    </source>
</evidence>